<dbReference type="SUPFAM" id="SSF52091">
    <property type="entry name" value="SpoIIaa-like"/>
    <property type="match status" value="1"/>
</dbReference>
<dbReference type="InterPro" id="IPR001902">
    <property type="entry name" value="SLC26A/SulP_fam"/>
</dbReference>
<dbReference type="Pfam" id="PF00916">
    <property type="entry name" value="Sulfate_transp"/>
    <property type="match status" value="1"/>
</dbReference>
<evidence type="ECO:0000313" key="8">
    <source>
        <dbReference type="Proteomes" id="UP001589628"/>
    </source>
</evidence>
<dbReference type="PANTHER" id="PTHR11814">
    <property type="entry name" value="SULFATE TRANSPORTER"/>
    <property type="match status" value="1"/>
</dbReference>
<gene>
    <name evidence="7" type="ORF">ACFFLH_05615</name>
</gene>
<dbReference type="CDD" id="cd07042">
    <property type="entry name" value="STAS_SulP_like_sulfate_transporter"/>
    <property type="match status" value="1"/>
</dbReference>
<dbReference type="InterPro" id="IPR011547">
    <property type="entry name" value="SLC26A/SulP_dom"/>
</dbReference>
<keyword evidence="2 5" id="KW-0812">Transmembrane</keyword>
<evidence type="ECO:0000313" key="7">
    <source>
        <dbReference type="EMBL" id="MFB9885881.1"/>
    </source>
</evidence>
<feature type="domain" description="STAS" evidence="6">
    <location>
        <begin position="459"/>
        <end position="579"/>
    </location>
</feature>
<keyword evidence="8" id="KW-1185">Reference proteome</keyword>
<evidence type="ECO:0000259" key="6">
    <source>
        <dbReference type="PROSITE" id="PS50801"/>
    </source>
</evidence>
<dbReference type="Proteomes" id="UP001589628">
    <property type="component" value="Unassembled WGS sequence"/>
</dbReference>
<dbReference type="NCBIfam" id="TIGR00815">
    <property type="entry name" value="sulP"/>
    <property type="match status" value="1"/>
</dbReference>
<feature type="transmembrane region" description="Helical" evidence="5">
    <location>
        <begin position="21"/>
        <end position="42"/>
    </location>
</feature>
<organism evidence="7 8">
    <name type="scientific">Balneatrix alpica</name>
    <dbReference type="NCBI Taxonomy" id="75684"/>
    <lineage>
        <taxon>Bacteria</taxon>
        <taxon>Pseudomonadati</taxon>
        <taxon>Pseudomonadota</taxon>
        <taxon>Gammaproteobacteria</taxon>
        <taxon>Oceanospirillales</taxon>
        <taxon>Balneatrichaceae</taxon>
        <taxon>Balneatrix</taxon>
    </lineage>
</organism>
<evidence type="ECO:0000256" key="3">
    <source>
        <dbReference type="ARBA" id="ARBA00022989"/>
    </source>
</evidence>
<feature type="transmembrane region" description="Helical" evidence="5">
    <location>
        <begin position="106"/>
        <end position="127"/>
    </location>
</feature>
<evidence type="ECO:0000256" key="2">
    <source>
        <dbReference type="ARBA" id="ARBA00022692"/>
    </source>
</evidence>
<feature type="transmembrane region" description="Helical" evidence="5">
    <location>
        <begin position="311"/>
        <end position="329"/>
    </location>
</feature>
<protein>
    <submittedName>
        <fullName evidence="7">SulP family inorganic anion transporter</fullName>
    </submittedName>
</protein>
<dbReference type="Gene3D" id="3.30.750.24">
    <property type="entry name" value="STAS domain"/>
    <property type="match status" value="1"/>
</dbReference>
<dbReference type="Pfam" id="PF01740">
    <property type="entry name" value="STAS"/>
    <property type="match status" value="1"/>
</dbReference>
<name>A0ABV5Z9C0_9GAMM</name>
<evidence type="ECO:0000256" key="4">
    <source>
        <dbReference type="ARBA" id="ARBA00023136"/>
    </source>
</evidence>
<dbReference type="EMBL" id="JBHLZN010000001">
    <property type="protein sequence ID" value="MFB9885881.1"/>
    <property type="molecule type" value="Genomic_DNA"/>
</dbReference>
<evidence type="ECO:0000256" key="1">
    <source>
        <dbReference type="ARBA" id="ARBA00004141"/>
    </source>
</evidence>
<feature type="transmembrane region" description="Helical" evidence="5">
    <location>
        <begin position="80"/>
        <end position="100"/>
    </location>
</feature>
<keyword evidence="4 5" id="KW-0472">Membrane</keyword>
<feature type="transmembrane region" description="Helical" evidence="5">
    <location>
        <begin position="182"/>
        <end position="201"/>
    </location>
</feature>
<comment type="subcellular location">
    <subcellularLocation>
        <location evidence="1">Membrane</location>
        <topology evidence="1">Multi-pass membrane protein</topology>
    </subcellularLocation>
</comment>
<comment type="caution">
    <text evidence="7">The sequence shown here is derived from an EMBL/GenBank/DDBJ whole genome shotgun (WGS) entry which is preliminary data.</text>
</comment>
<feature type="transmembrane region" description="Helical" evidence="5">
    <location>
        <begin position="275"/>
        <end position="299"/>
    </location>
</feature>
<keyword evidence="3 5" id="KW-1133">Transmembrane helix</keyword>
<feature type="transmembrane region" description="Helical" evidence="5">
    <location>
        <begin position="405"/>
        <end position="435"/>
    </location>
</feature>
<sequence length="587" mass="63129">MKPTSSQQGRRWSLRPAWSRGYNLELASQDALAALIVTLLLIPQSLAYALLAGLPLEVGLYASVLPLIAYALFGSSRTLSVGPVAVLSLMTAAAVSPLAAAGSTAYVLGAVLLALLSGAFLLLMGILRLGFLANFLSHPVISAFISASALLIAASQLQHLLQWPLAGHTLLEMLMGLDWANLSWHGPTLAVSALSLLLLLGARHGFTPLLLTLGMPAKVAALLSKTGPVWAVLLTTALSWWLDLASMGVAVVGTVPQGLPSWQWPSWDWQWLQQLWMPALLLALVGFVESVSVAQTLGARRRQRIDPNKELVGLGMANLGSAFTGGLPVTGGFSRSVVNFDAGAQTPAAGIFAAGGIALVMLWFTPALAYLPKATLAATILVAILALVDGQAIKRTWRYSRQDGAAMLVTLLLTLVAGVEMGILAGVALSLLLYIHRTSTPHSALVGRLPGTEHFRNVQRYQVETDPRIATLRVDESLYFANARFLEDRVDALLSEQPALRHLILMCPAVNWIDASALESLEAINQRLQEAGVQLHLSEVKGPVMDQFKRSHFLQVLSGQVYISQFEAWQQLRQQLPVSQEAFDPQL</sequence>
<feature type="transmembrane region" description="Helical" evidence="5">
    <location>
        <begin position="222"/>
        <end position="242"/>
    </location>
</feature>
<feature type="transmembrane region" description="Helical" evidence="5">
    <location>
        <begin position="139"/>
        <end position="162"/>
    </location>
</feature>
<dbReference type="RefSeq" id="WP_051527849.1">
    <property type="nucleotide sequence ID" value="NZ_JBHLZN010000001.1"/>
</dbReference>
<feature type="transmembrane region" description="Helical" evidence="5">
    <location>
        <begin position="48"/>
        <end position="73"/>
    </location>
</feature>
<proteinExistence type="predicted"/>
<reference evidence="7 8" key="1">
    <citation type="submission" date="2024-09" db="EMBL/GenBank/DDBJ databases">
        <authorList>
            <person name="Sun Q."/>
            <person name="Mori K."/>
        </authorList>
    </citation>
    <scope>NUCLEOTIDE SEQUENCE [LARGE SCALE GENOMIC DNA]</scope>
    <source>
        <strain evidence="7 8">ATCC 51285</strain>
    </source>
</reference>
<accession>A0ABV5Z9C0</accession>
<dbReference type="PROSITE" id="PS50801">
    <property type="entry name" value="STAS"/>
    <property type="match status" value="1"/>
</dbReference>
<dbReference type="InterPro" id="IPR036513">
    <property type="entry name" value="STAS_dom_sf"/>
</dbReference>
<feature type="transmembrane region" description="Helical" evidence="5">
    <location>
        <begin position="349"/>
        <end position="369"/>
    </location>
</feature>
<evidence type="ECO:0000256" key="5">
    <source>
        <dbReference type="SAM" id="Phobius"/>
    </source>
</evidence>
<dbReference type="InterPro" id="IPR002645">
    <property type="entry name" value="STAS_dom"/>
</dbReference>